<evidence type="ECO:0000313" key="1">
    <source>
        <dbReference type="EMBL" id="KAK1751274.1"/>
    </source>
</evidence>
<dbReference type="Proteomes" id="UP001239445">
    <property type="component" value="Unassembled WGS sequence"/>
</dbReference>
<comment type="caution">
    <text evidence="1">The sequence shown here is derived from an EMBL/GenBank/DDBJ whole genome shotgun (WGS) entry which is preliminary data.</text>
</comment>
<protein>
    <submittedName>
        <fullName evidence="1">Uncharacterized protein</fullName>
    </submittedName>
</protein>
<dbReference type="AlphaFoldDB" id="A0AAJ0F7L7"/>
<organism evidence="1 2">
    <name type="scientific">Echria macrotheca</name>
    <dbReference type="NCBI Taxonomy" id="438768"/>
    <lineage>
        <taxon>Eukaryota</taxon>
        <taxon>Fungi</taxon>
        <taxon>Dikarya</taxon>
        <taxon>Ascomycota</taxon>
        <taxon>Pezizomycotina</taxon>
        <taxon>Sordariomycetes</taxon>
        <taxon>Sordariomycetidae</taxon>
        <taxon>Sordariales</taxon>
        <taxon>Schizotheciaceae</taxon>
        <taxon>Echria</taxon>
    </lineage>
</organism>
<name>A0AAJ0F7L7_9PEZI</name>
<feature type="non-terminal residue" evidence="1">
    <location>
        <position position="1"/>
    </location>
</feature>
<evidence type="ECO:0000313" key="2">
    <source>
        <dbReference type="Proteomes" id="UP001239445"/>
    </source>
</evidence>
<gene>
    <name evidence="1" type="ORF">QBC47DRAFT_80261</name>
</gene>
<accession>A0AAJ0F7L7</accession>
<proteinExistence type="predicted"/>
<sequence length="251" mass="28225">QRPRLVYVNCASPAAGSELSPPSAESSSHHISEAFVSHVHPRYNYRRPVSGDAFEEGQACHPRLLPSHRTRCRVLCCSRRVQNNSRCRHNCSRELLLPEEGRSLITSWICRQPDIPCITFISTHCTPTMDSSIVVLRLLAPKPTGKLDLVNQIRKLTYQPNTSRLAPHPVSKVKVWWLGFVLTPNKRGVPFSQISASRSVLLKIGMRRGIAETWAVADENVVDKEPRIVPDLSRTHIDDSLLHSFRSGQNS</sequence>
<keyword evidence="2" id="KW-1185">Reference proteome</keyword>
<reference evidence="1" key="1">
    <citation type="submission" date="2023-06" db="EMBL/GenBank/DDBJ databases">
        <title>Genome-scale phylogeny and comparative genomics of the fungal order Sordariales.</title>
        <authorList>
            <consortium name="Lawrence Berkeley National Laboratory"/>
            <person name="Hensen N."/>
            <person name="Bonometti L."/>
            <person name="Westerberg I."/>
            <person name="Brannstrom I.O."/>
            <person name="Guillou S."/>
            <person name="Cros-Aarteil S."/>
            <person name="Calhoun S."/>
            <person name="Haridas S."/>
            <person name="Kuo A."/>
            <person name="Mondo S."/>
            <person name="Pangilinan J."/>
            <person name="Riley R."/>
            <person name="Labutti K."/>
            <person name="Andreopoulos B."/>
            <person name="Lipzen A."/>
            <person name="Chen C."/>
            <person name="Yanf M."/>
            <person name="Daum C."/>
            <person name="Ng V."/>
            <person name="Clum A."/>
            <person name="Steindorff A."/>
            <person name="Ohm R."/>
            <person name="Martin F."/>
            <person name="Silar P."/>
            <person name="Natvig D."/>
            <person name="Lalanne C."/>
            <person name="Gautier V."/>
            <person name="Ament-Velasquez S.L."/>
            <person name="Kruys A."/>
            <person name="Hutchinson M.I."/>
            <person name="Powell A.J."/>
            <person name="Barry K."/>
            <person name="Miller A.N."/>
            <person name="Grigoriev I.V."/>
            <person name="Debuchy R."/>
            <person name="Gladieux P."/>
            <person name="Thoren M.H."/>
            <person name="Johannesson H."/>
        </authorList>
    </citation>
    <scope>NUCLEOTIDE SEQUENCE</scope>
    <source>
        <strain evidence="1">PSN4</strain>
    </source>
</reference>
<dbReference type="EMBL" id="MU839842">
    <property type="protein sequence ID" value="KAK1751274.1"/>
    <property type="molecule type" value="Genomic_DNA"/>
</dbReference>